<name>K1W673_TRIAC</name>
<gene>
    <name evidence="3" type="ORF">A1Q2_01302</name>
</gene>
<protein>
    <submittedName>
        <fullName evidence="3">Uncharacterized protein</fullName>
    </submittedName>
</protein>
<feature type="chain" id="PRO_5003854577" evidence="2">
    <location>
        <begin position="19"/>
        <end position="419"/>
    </location>
</feature>
<accession>K1W673</accession>
<dbReference type="EMBL" id="AMBO01000225">
    <property type="protein sequence ID" value="EKD04418.1"/>
    <property type="molecule type" value="Genomic_DNA"/>
</dbReference>
<evidence type="ECO:0000313" key="3">
    <source>
        <dbReference type="EMBL" id="EKD04418.1"/>
    </source>
</evidence>
<dbReference type="AlphaFoldDB" id="K1W673"/>
<feature type="region of interest" description="Disordered" evidence="1">
    <location>
        <begin position="303"/>
        <end position="336"/>
    </location>
</feature>
<feature type="signal peptide" evidence="2">
    <location>
        <begin position="1"/>
        <end position="18"/>
    </location>
</feature>
<organism evidence="3 4">
    <name type="scientific">Trichosporon asahii var. asahii (strain CBS 8904)</name>
    <name type="common">Yeast</name>
    <dbReference type="NCBI Taxonomy" id="1220162"/>
    <lineage>
        <taxon>Eukaryota</taxon>
        <taxon>Fungi</taxon>
        <taxon>Dikarya</taxon>
        <taxon>Basidiomycota</taxon>
        <taxon>Agaricomycotina</taxon>
        <taxon>Tremellomycetes</taxon>
        <taxon>Trichosporonales</taxon>
        <taxon>Trichosporonaceae</taxon>
        <taxon>Trichosporon</taxon>
    </lineage>
</organism>
<keyword evidence="2" id="KW-0732">Signal</keyword>
<comment type="caution">
    <text evidence="3">The sequence shown here is derived from an EMBL/GenBank/DDBJ whole genome shotgun (WGS) entry which is preliminary data.</text>
</comment>
<evidence type="ECO:0000256" key="1">
    <source>
        <dbReference type="SAM" id="MobiDB-lite"/>
    </source>
</evidence>
<dbReference type="InParanoid" id="K1W673"/>
<keyword evidence="4" id="KW-1185">Reference proteome</keyword>
<evidence type="ECO:0000256" key="2">
    <source>
        <dbReference type="SAM" id="SignalP"/>
    </source>
</evidence>
<evidence type="ECO:0000313" key="4">
    <source>
        <dbReference type="Proteomes" id="UP000006757"/>
    </source>
</evidence>
<proteinExistence type="predicted"/>
<dbReference type="Proteomes" id="UP000006757">
    <property type="component" value="Unassembled WGS sequence"/>
</dbReference>
<sequence length="419" mass="44319">MLLSTSLSFAVLSALASAQKAGDKQPTLKFNRDLSPHDAQIRLGPQPEAWTASGSGDDTVYNTDSSWGQMTVNLKFIGDAITIHGKSDKYWTQSGGDWKSILYVTGTGGQFPTDGKILEQPLSSTDIAEFKSNDTREIDVSLVLGQSDWTISGVTVGTGFVSDAKSKDDARKTEVDFLEDGKVNPVLGTEGTWEASGEYAVCKDKSKFRTSIPKGVAYVELEGARGPESKEFQLHIFADDGEQIWETIATEFPTATESLFFFSPLDPAKKWTLEVDCVGPNIPAGQNQFDKITYYYEKTQAPADEEKPAAGSGAAGAGDKDNAAPSSSGGASAGQSSSAAAAPAASQTGGAASTGSLAGLFAFGAAAHPSLIHSRRRAAARCLFPHCCSRVSSYAGSHHSQNKPSVNKARLLGWAPRPM</sequence>
<dbReference type="HOGENOM" id="CLU_655847_0_0_1"/>
<feature type="compositionally biased region" description="Low complexity" evidence="1">
    <location>
        <begin position="323"/>
        <end position="336"/>
    </location>
</feature>
<reference evidence="3 4" key="1">
    <citation type="journal article" date="2012" name="Eukaryot. Cell">
        <title>Genome sequence of the Trichosporon asahii environmental strain CBS 8904.</title>
        <authorList>
            <person name="Yang R.Y."/>
            <person name="Li H.T."/>
            <person name="Zhu H."/>
            <person name="Zhou G.P."/>
            <person name="Wang M."/>
            <person name="Wang L."/>
        </authorList>
    </citation>
    <scope>NUCLEOTIDE SEQUENCE [LARGE SCALE GENOMIC DNA]</scope>
    <source>
        <strain evidence="3 4">CBS 8904</strain>
    </source>
</reference>